<protein>
    <recommendedName>
        <fullName evidence="5">Membrane-associated protein</fullName>
    </recommendedName>
</protein>
<evidence type="ECO:0008006" key="5">
    <source>
        <dbReference type="Google" id="ProtNLM"/>
    </source>
</evidence>
<sequence>MVPATAGAADMFRGPSPASCVHTLSFISSVAGAGSCDLPHSLLLSLHDGGDADRFHVWLANMLVSACVLLIVLLRIWWTCGDLPPSDVKSEPALGRVVPPPPTTTTTTTTTNITAGNDEESEVDVRALVAAAVRSTSLPQRCSVVPSISSIPRACYVRLLRGLADEEPPCDSPAALDGGGEGVRDGGGDNGVAPTASWLVERWRSLRCGLEPVRRAVTLWVRAVCHRSGTAYSLARMPFSSLVHVHHRQKAAAVCKRWQRWVYSSVQRRHSDDEASDEEFERTQDELWGILEAIERRRCARTGQHLYRDPLPSRSHHIHRRRFSVDAIAWADRQLGTIGVPPVVAAGLSLCFSADRTARPLLVDRRGRWIPVAVTDERGEYYDHRADCVLPHP</sequence>
<reference evidence="3 4" key="1">
    <citation type="journal article" date="2021" name="MBio">
        <title>A New Model Trypanosomatid, Novymonas esmeraldas: Genomic Perception of Its 'Candidatus Pandoraea novymonadis' Endosymbiont.</title>
        <authorList>
            <person name="Zakharova A."/>
            <person name="Saura A."/>
            <person name="Butenko A."/>
            <person name="Podesvova L."/>
            <person name="Warmusova S."/>
            <person name="Kostygov A.Y."/>
            <person name="Nenarokova A."/>
            <person name="Lukes J."/>
            <person name="Opperdoes F.R."/>
            <person name="Yurchenko V."/>
        </authorList>
    </citation>
    <scope>NUCLEOTIDE SEQUENCE [LARGE SCALE GENOMIC DNA]</scope>
    <source>
        <strain evidence="3 4">E262AT.01</strain>
    </source>
</reference>
<feature type="transmembrane region" description="Helical" evidence="2">
    <location>
        <begin position="57"/>
        <end position="78"/>
    </location>
</feature>
<keyword evidence="2" id="KW-1133">Transmembrane helix</keyword>
<dbReference type="AlphaFoldDB" id="A0AAW0ETP3"/>
<name>A0AAW0ETP3_9TRYP</name>
<gene>
    <name evidence="3" type="ORF">NESM_000650500</name>
</gene>
<comment type="caution">
    <text evidence="3">The sequence shown here is derived from an EMBL/GenBank/DDBJ whole genome shotgun (WGS) entry which is preliminary data.</text>
</comment>
<organism evidence="3 4">
    <name type="scientific">Novymonas esmeraldas</name>
    <dbReference type="NCBI Taxonomy" id="1808958"/>
    <lineage>
        <taxon>Eukaryota</taxon>
        <taxon>Discoba</taxon>
        <taxon>Euglenozoa</taxon>
        <taxon>Kinetoplastea</taxon>
        <taxon>Metakinetoplastina</taxon>
        <taxon>Trypanosomatida</taxon>
        <taxon>Trypanosomatidae</taxon>
        <taxon>Novymonas</taxon>
    </lineage>
</organism>
<accession>A0AAW0ETP3</accession>
<evidence type="ECO:0000256" key="2">
    <source>
        <dbReference type="SAM" id="Phobius"/>
    </source>
</evidence>
<keyword evidence="2" id="KW-0472">Membrane</keyword>
<evidence type="ECO:0000313" key="3">
    <source>
        <dbReference type="EMBL" id="KAK7197064.1"/>
    </source>
</evidence>
<dbReference type="Proteomes" id="UP001430356">
    <property type="component" value="Unassembled WGS sequence"/>
</dbReference>
<proteinExistence type="predicted"/>
<keyword evidence="4" id="KW-1185">Reference proteome</keyword>
<keyword evidence="2" id="KW-0812">Transmembrane</keyword>
<evidence type="ECO:0000256" key="1">
    <source>
        <dbReference type="SAM" id="MobiDB-lite"/>
    </source>
</evidence>
<feature type="region of interest" description="Disordered" evidence="1">
    <location>
        <begin position="91"/>
        <end position="114"/>
    </location>
</feature>
<dbReference type="EMBL" id="JAECZO010000094">
    <property type="protein sequence ID" value="KAK7197064.1"/>
    <property type="molecule type" value="Genomic_DNA"/>
</dbReference>
<evidence type="ECO:0000313" key="4">
    <source>
        <dbReference type="Proteomes" id="UP001430356"/>
    </source>
</evidence>
<feature type="region of interest" description="Disordered" evidence="1">
    <location>
        <begin position="170"/>
        <end position="190"/>
    </location>
</feature>